<keyword evidence="6" id="KW-0119">Carbohydrate metabolism</keyword>
<dbReference type="GO" id="GO:0030245">
    <property type="term" value="P:cellulose catabolic process"/>
    <property type="evidence" value="ECO:0007669"/>
    <property type="project" value="UniProtKB-KW"/>
</dbReference>
<dbReference type="EC" id="3.2.1.21" evidence="3 12"/>
<dbReference type="GO" id="GO:0005829">
    <property type="term" value="C:cytosol"/>
    <property type="evidence" value="ECO:0007669"/>
    <property type="project" value="TreeGrafter"/>
</dbReference>
<protein>
    <recommendedName>
        <fullName evidence="3 12">Beta-glucosidase</fullName>
        <ecNumber evidence="3 12">3.2.1.21</ecNumber>
    </recommendedName>
</protein>
<evidence type="ECO:0000256" key="3">
    <source>
        <dbReference type="ARBA" id="ARBA00012744"/>
    </source>
</evidence>
<feature type="binding site" evidence="10">
    <location>
        <position position="422"/>
    </location>
    <ligand>
        <name>substrate</name>
    </ligand>
</feature>
<keyword evidence="7 12" id="KW-0326">Glycosidase</keyword>
<keyword evidence="5" id="KW-0136">Cellulose degradation</keyword>
<dbReference type="InterPro" id="IPR017853">
    <property type="entry name" value="GH"/>
</dbReference>
<dbReference type="Proteomes" id="UP000215005">
    <property type="component" value="Chromosome"/>
</dbReference>
<feature type="binding site" evidence="10">
    <location>
        <position position="301"/>
    </location>
    <ligand>
        <name>substrate</name>
    </ligand>
</feature>
<evidence type="ECO:0000313" key="14">
    <source>
        <dbReference type="Proteomes" id="UP000215005"/>
    </source>
</evidence>
<comment type="catalytic activity">
    <reaction evidence="1 12">
        <text>Hydrolysis of terminal, non-reducing beta-D-glucosyl residues with release of beta-D-glucose.</text>
        <dbReference type="EC" id="3.2.1.21"/>
    </reaction>
</comment>
<evidence type="ECO:0000256" key="10">
    <source>
        <dbReference type="PIRSR" id="PIRSR617736-2"/>
    </source>
</evidence>
<dbReference type="GO" id="GO:0008422">
    <property type="term" value="F:beta-glucosidase activity"/>
    <property type="evidence" value="ECO:0007669"/>
    <property type="project" value="UniProtKB-EC"/>
</dbReference>
<dbReference type="InterPro" id="IPR017736">
    <property type="entry name" value="Glyco_hydro_1_beta-glucosidase"/>
</dbReference>
<evidence type="ECO:0000256" key="2">
    <source>
        <dbReference type="ARBA" id="ARBA00010838"/>
    </source>
</evidence>
<dbReference type="PROSITE" id="PS00572">
    <property type="entry name" value="GLYCOSYL_HYDROL_F1_1"/>
    <property type="match status" value="1"/>
</dbReference>
<dbReference type="AlphaFoldDB" id="A0A223SE34"/>
<feature type="active site" description="Proton donor" evidence="9">
    <location>
        <position position="163"/>
    </location>
</feature>
<dbReference type="SUPFAM" id="SSF51445">
    <property type="entry name" value="(Trans)glycosidases"/>
    <property type="match status" value="1"/>
</dbReference>
<feature type="active site" description="Nucleophile" evidence="9 11">
    <location>
        <position position="375"/>
    </location>
</feature>
<dbReference type="Pfam" id="PF00232">
    <property type="entry name" value="Glyco_hydro_1"/>
    <property type="match status" value="1"/>
</dbReference>
<keyword evidence="4 12" id="KW-0378">Hydrolase</keyword>
<comment type="similarity">
    <text evidence="2 12">Belongs to the glycosyl hydrolase 1 family.</text>
</comment>
<dbReference type="OrthoDB" id="5166882at2"/>
<dbReference type="PROSITE" id="PS00653">
    <property type="entry name" value="GLYCOSYL_HYDROL_F1_2"/>
    <property type="match status" value="1"/>
</dbReference>
<evidence type="ECO:0000256" key="11">
    <source>
        <dbReference type="PROSITE-ProRule" id="PRU10055"/>
    </source>
</evidence>
<dbReference type="PRINTS" id="PR00131">
    <property type="entry name" value="GLHYDRLASE1"/>
</dbReference>
<reference evidence="13 14" key="1">
    <citation type="submission" date="2017-08" db="EMBL/GenBank/DDBJ databases">
        <title>The complete genome sequence of Nocardiopsis gilva YIM 90087.</title>
        <authorList>
            <person name="Yin M."/>
            <person name="Tang S."/>
        </authorList>
    </citation>
    <scope>NUCLEOTIDE SEQUENCE [LARGE SCALE GENOMIC DNA]</scope>
    <source>
        <strain evidence="13 14">YIM 90087</strain>
    </source>
</reference>
<organism evidence="13 14">
    <name type="scientific">Nocardiopsis gilva YIM 90087</name>
    <dbReference type="NCBI Taxonomy" id="1235441"/>
    <lineage>
        <taxon>Bacteria</taxon>
        <taxon>Bacillati</taxon>
        <taxon>Actinomycetota</taxon>
        <taxon>Actinomycetes</taxon>
        <taxon>Streptosporangiales</taxon>
        <taxon>Nocardiopsidaceae</taxon>
        <taxon>Nocardiopsis</taxon>
    </lineage>
</organism>
<evidence type="ECO:0000256" key="6">
    <source>
        <dbReference type="ARBA" id="ARBA00023277"/>
    </source>
</evidence>
<evidence type="ECO:0000313" key="13">
    <source>
        <dbReference type="EMBL" id="ASU86356.1"/>
    </source>
</evidence>
<feature type="binding site" evidence="10">
    <location>
        <begin position="429"/>
        <end position="430"/>
    </location>
    <ligand>
        <name>substrate</name>
    </ligand>
</feature>
<feature type="binding site" evidence="10">
    <location>
        <position position="17"/>
    </location>
    <ligand>
        <name>substrate</name>
    </ligand>
</feature>
<dbReference type="RefSeq" id="WP_094932864.1">
    <property type="nucleotide sequence ID" value="NZ_CP022753.1"/>
</dbReference>
<keyword evidence="14" id="KW-1185">Reference proteome</keyword>
<dbReference type="PANTHER" id="PTHR10353:SF36">
    <property type="entry name" value="LP05116P"/>
    <property type="match status" value="1"/>
</dbReference>
<name>A0A223SE34_9ACTN</name>
<dbReference type="InterPro" id="IPR033132">
    <property type="entry name" value="GH_1_N_CS"/>
</dbReference>
<feature type="binding site" evidence="10">
    <location>
        <position position="118"/>
    </location>
    <ligand>
        <name>substrate</name>
    </ligand>
</feature>
<feature type="binding site" evidence="10">
    <location>
        <position position="162"/>
    </location>
    <ligand>
        <name>substrate</name>
    </ligand>
</feature>
<evidence type="ECO:0000256" key="5">
    <source>
        <dbReference type="ARBA" id="ARBA00023001"/>
    </source>
</evidence>
<evidence type="ECO:0000256" key="1">
    <source>
        <dbReference type="ARBA" id="ARBA00000448"/>
    </source>
</evidence>
<proteinExistence type="inferred from homology"/>
<dbReference type="PANTHER" id="PTHR10353">
    <property type="entry name" value="GLYCOSYL HYDROLASE"/>
    <property type="match status" value="1"/>
</dbReference>
<dbReference type="Gene3D" id="3.20.20.80">
    <property type="entry name" value="Glycosidases"/>
    <property type="match status" value="1"/>
</dbReference>
<dbReference type="InterPro" id="IPR018120">
    <property type="entry name" value="Glyco_hydro_1_AS"/>
</dbReference>
<dbReference type="NCBIfam" id="TIGR03356">
    <property type="entry name" value="BGL"/>
    <property type="match status" value="1"/>
</dbReference>
<evidence type="ECO:0000256" key="4">
    <source>
        <dbReference type="ARBA" id="ARBA00022801"/>
    </source>
</evidence>
<dbReference type="KEGG" id="ngv:CDO52_20915"/>
<dbReference type="EMBL" id="CP022753">
    <property type="protein sequence ID" value="ASU86356.1"/>
    <property type="molecule type" value="Genomic_DNA"/>
</dbReference>
<evidence type="ECO:0000256" key="9">
    <source>
        <dbReference type="PIRSR" id="PIRSR617736-1"/>
    </source>
</evidence>
<accession>A0A223SE34</accession>
<sequence length="475" mass="51341">MRFPADFAWGAATAAFQIEGATRADGRGVSIWDTFAATPGRVLGGDTGEPAANHYRRYAEDVALLRSLGIGNYRFSLAWPRIQPDGTGPGNPAGLDFYDRLVDELLAAGIEPWPTLYHWDLPQPLEDAGGWPARDTALRFAEYAAIAHRRLGDRVRTWCTINEPWVVAFLGYASGEHAPGRREPASALAATHHLMLGHGLAAAAIRGQGATTTGTRPGTPAVGIVLNAQPIRPHEGSVADLDAARRVDGVRNRIFLDPLYHGRYPDDVRADLADVSDFAFVRDGDLTTIAAPLDFLGINYYSPASVTGAAGKVDPELLEPAGDGPSRLVGCEDVGVLRGAEPRTDQDWEIDATGLTELLLRLAVDYPGTPLYVTENGASYRDEVADDGAVHDPRRASYLDQHVRATHAALTAGAPVKGYFVWSLLDNFEWAYGYSERFGIIHVDYDTQRRTVKDSGRWYGRLAATGAVPPLAGSD</sequence>
<evidence type="ECO:0000256" key="12">
    <source>
        <dbReference type="RuleBase" id="RU361175"/>
    </source>
</evidence>
<evidence type="ECO:0000256" key="8">
    <source>
        <dbReference type="ARBA" id="ARBA00023326"/>
    </source>
</evidence>
<gene>
    <name evidence="13" type="ORF">CDO52_20915</name>
</gene>
<evidence type="ECO:0000256" key="7">
    <source>
        <dbReference type="ARBA" id="ARBA00023295"/>
    </source>
</evidence>
<dbReference type="FunFam" id="3.20.20.80:FF:000004">
    <property type="entry name" value="Beta-glucosidase 6-phospho-beta-glucosidase"/>
    <property type="match status" value="1"/>
</dbReference>
<dbReference type="InterPro" id="IPR001360">
    <property type="entry name" value="Glyco_hydro_1"/>
</dbReference>
<keyword evidence="8" id="KW-0624">Polysaccharide degradation</keyword>